<sequence length="112" mass="12749">MYADDIIIYGKTELKQAVDINKVLEEYCIVAGKPTPVAIIGERRSSKITKLATPKIQRRSHCVEESPTRYQMNGLRWLVSLYNNHLNGILAMKWVLAKLFGMSIENEKIGNL</sequence>
<evidence type="ECO:0000313" key="1">
    <source>
        <dbReference type="EMBL" id="KAF9614116.1"/>
    </source>
</evidence>
<accession>A0A835IA90</accession>
<reference evidence="1 2" key="1">
    <citation type="submission" date="2020-10" db="EMBL/GenBank/DDBJ databases">
        <title>The Coptis chinensis genome and diversification of protoberbering-type alkaloids.</title>
        <authorList>
            <person name="Wang B."/>
            <person name="Shu S."/>
            <person name="Song C."/>
            <person name="Liu Y."/>
        </authorList>
    </citation>
    <scope>NUCLEOTIDE SEQUENCE [LARGE SCALE GENOMIC DNA]</scope>
    <source>
        <strain evidence="1">HL-2020</strain>
        <tissue evidence="1">Leaf</tissue>
    </source>
</reference>
<evidence type="ECO:0000313" key="2">
    <source>
        <dbReference type="Proteomes" id="UP000631114"/>
    </source>
</evidence>
<organism evidence="1 2">
    <name type="scientific">Coptis chinensis</name>
    <dbReference type="NCBI Taxonomy" id="261450"/>
    <lineage>
        <taxon>Eukaryota</taxon>
        <taxon>Viridiplantae</taxon>
        <taxon>Streptophyta</taxon>
        <taxon>Embryophyta</taxon>
        <taxon>Tracheophyta</taxon>
        <taxon>Spermatophyta</taxon>
        <taxon>Magnoliopsida</taxon>
        <taxon>Ranunculales</taxon>
        <taxon>Ranunculaceae</taxon>
        <taxon>Coptidoideae</taxon>
        <taxon>Coptis</taxon>
    </lineage>
</organism>
<gene>
    <name evidence="1" type="ORF">IFM89_015378</name>
</gene>
<protein>
    <recommendedName>
        <fullName evidence="3">Reverse transcriptase domain-containing protein</fullName>
    </recommendedName>
</protein>
<keyword evidence="2" id="KW-1185">Reference proteome</keyword>
<proteinExistence type="predicted"/>
<dbReference type="OrthoDB" id="5857104at2759"/>
<evidence type="ECO:0008006" key="3">
    <source>
        <dbReference type="Google" id="ProtNLM"/>
    </source>
</evidence>
<comment type="caution">
    <text evidence="1">The sequence shown here is derived from an EMBL/GenBank/DDBJ whole genome shotgun (WGS) entry which is preliminary data.</text>
</comment>
<dbReference type="AlphaFoldDB" id="A0A835IA90"/>
<name>A0A835IA90_9MAGN</name>
<dbReference type="Proteomes" id="UP000631114">
    <property type="component" value="Unassembled WGS sequence"/>
</dbReference>
<dbReference type="EMBL" id="JADFTS010000003">
    <property type="protein sequence ID" value="KAF9614116.1"/>
    <property type="molecule type" value="Genomic_DNA"/>
</dbReference>